<organism evidence="2 3">
    <name type="scientific">Dissostichus eleginoides</name>
    <name type="common">Patagonian toothfish</name>
    <name type="synonym">Dissostichus amissus</name>
    <dbReference type="NCBI Taxonomy" id="100907"/>
    <lineage>
        <taxon>Eukaryota</taxon>
        <taxon>Metazoa</taxon>
        <taxon>Chordata</taxon>
        <taxon>Craniata</taxon>
        <taxon>Vertebrata</taxon>
        <taxon>Euteleostomi</taxon>
        <taxon>Actinopterygii</taxon>
        <taxon>Neopterygii</taxon>
        <taxon>Teleostei</taxon>
        <taxon>Neoteleostei</taxon>
        <taxon>Acanthomorphata</taxon>
        <taxon>Eupercaria</taxon>
        <taxon>Perciformes</taxon>
        <taxon>Notothenioidei</taxon>
        <taxon>Nototheniidae</taxon>
        <taxon>Dissostichus</taxon>
    </lineage>
</organism>
<accession>A0AAD9FG01</accession>
<dbReference type="Proteomes" id="UP001228049">
    <property type="component" value="Unassembled WGS sequence"/>
</dbReference>
<name>A0AAD9FG01_DISEL</name>
<feature type="compositionally biased region" description="Basic and acidic residues" evidence="1">
    <location>
        <begin position="1"/>
        <end position="10"/>
    </location>
</feature>
<feature type="compositionally biased region" description="Polar residues" evidence="1">
    <location>
        <begin position="11"/>
        <end position="22"/>
    </location>
</feature>
<protein>
    <submittedName>
        <fullName evidence="2">MORC family CW-type zinc finger protein 3</fullName>
    </submittedName>
</protein>
<reference evidence="2" key="1">
    <citation type="submission" date="2023-04" db="EMBL/GenBank/DDBJ databases">
        <title>Chromosome-level genome of Chaenocephalus aceratus.</title>
        <authorList>
            <person name="Park H."/>
        </authorList>
    </citation>
    <scope>NUCLEOTIDE SEQUENCE</scope>
    <source>
        <strain evidence="2">DE</strain>
        <tissue evidence="2">Muscle</tissue>
    </source>
</reference>
<evidence type="ECO:0000313" key="3">
    <source>
        <dbReference type="Proteomes" id="UP001228049"/>
    </source>
</evidence>
<keyword evidence="3" id="KW-1185">Reference proteome</keyword>
<proteinExistence type="predicted"/>
<feature type="region of interest" description="Disordered" evidence="1">
    <location>
        <begin position="1"/>
        <end position="33"/>
    </location>
</feature>
<evidence type="ECO:0000313" key="2">
    <source>
        <dbReference type="EMBL" id="KAK1904593.1"/>
    </source>
</evidence>
<sequence length="91" mass="9688">MCLLLSREETQLSVPAGQQTTEKPSDIKAGIPPPDFRLQVSLRPLPSGSASRSSLLLRNKAAKPQSEPAAAALALGVIALEFSERSNSLNY</sequence>
<dbReference type="EMBL" id="JASDAP010000004">
    <property type="protein sequence ID" value="KAK1904593.1"/>
    <property type="molecule type" value="Genomic_DNA"/>
</dbReference>
<gene>
    <name evidence="2" type="ORF">KUDE01_011775</name>
</gene>
<comment type="caution">
    <text evidence="2">The sequence shown here is derived from an EMBL/GenBank/DDBJ whole genome shotgun (WGS) entry which is preliminary data.</text>
</comment>
<dbReference type="AlphaFoldDB" id="A0AAD9FG01"/>
<evidence type="ECO:0000256" key="1">
    <source>
        <dbReference type="SAM" id="MobiDB-lite"/>
    </source>
</evidence>